<dbReference type="RefSeq" id="WP_115174636.1">
    <property type="nucleotide sequence ID" value="NZ_UGNY01000001.1"/>
</dbReference>
<evidence type="ECO:0000256" key="1">
    <source>
        <dbReference type="SAM" id="Phobius"/>
    </source>
</evidence>
<gene>
    <name evidence="2" type="ORF">NCTC11978_00749</name>
</gene>
<feature type="transmembrane region" description="Helical" evidence="1">
    <location>
        <begin position="12"/>
        <end position="34"/>
    </location>
</feature>
<evidence type="ECO:0000313" key="2">
    <source>
        <dbReference type="EMBL" id="STX37581.1"/>
    </source>
</evidence>
<organism evidence="2 3">
    <name type="scientific">Legionella feeleii</name>
    <dbReference type="NCBI Taxonomy" id="453"/>
    <lineage>
        <taxon>Bacteria</taxon>
        <taxon>Pseudomonadati</taxon>
        <taxon>Pseudomonadota</taxon>
        <taxon>Gammaproteobacteria</taxon>
        <taxon>Legionellales</taxon>
        <taxon>Legionellaceae</taxon>
        <taxon>Legionella</taxon>
    </lineage>
</organism>
<keyword evidence="1" id="KW-1133">Transmembrane helix</keyword>
<accession>A0A378ISV0</accession>
<proteinExistence type="predicted"/>
<reference evidence="2 3" key="1">
    <citation type="submission" date="2018-06" db="EMBL/GenBank/DDBJ databases">
        <authorList>
            <consortium name="Pathogen Informatics"/>
            <person name="Doyle S."/>
        </authorList>
    </citation>
    <scope>NUCLEOTIDE SEQUENCE [LARGE SCALE GENOMIC DNA]</scope>
    <source>
        <strain evidence="2 3">NCTC11978</strain>
    </source>
</reference>
<keyword evidence="1" id="KW-0472">Membrane</keyword>
<name>A0A378ISV0_9GAMM</name>
<dbReference type="AlphaFoldDB" id="A0A378ISV0"/>
<keyword evidence="1" id="KW-0812">Transmembrane</keyword>
<protein>
    <submittedName>
        <fullName evidence="2">Uncharacterized protein</fullName>
    </submittedName>
</protein>
<dbReference type="Proteomes" id="UP000254033">
    <property type="component" value="Unassembled WGS sequence"/>
</dbReference>
<sequence length="399" mass="44821">MKNGLREWSKKAVLALLVIVILVLSFNVLLSYLVTDLIYSYTSKGSEGREKNPEFNLRVNLVPYFKIDVDHFAYRYKGKVIISFRKASAHLSLLALLKQQLHINDLELKKGFINLVSLPKIAEEEKQAVGVNTREKKELSDSQSILIDRARLSHIDMVYSLSDLLPPLHFKTIKIVRMTKAPYSVFIETRGDLQGKRFNASAVLNTINKEQLINAELFVAQNKFSFHAKYANNTLVSDISGKIVNSKIIEKLFAIQPDQLPTEFNAKFSATDKRIAISPIQITFLSGLVRADISQIGSDPIIMKVSFPQSFLKDLEEAENFRTCPLPMLLVTIVKDLKLHATVQITAEDAVGSAAAQQTTVIIDGQGIQFDNDFLPRVLKQGLHLCFDKFPNNNSMSVP</sequence>
<evidence type="ECO:0000313" key="3">
    <source>
        <dbReference type="Proteomes" id="UP000254033"/>
    </source>
</evidence>
<dbReference type="EMBL" id="UGNY01000001">
    <property type="protein sequence ID" value="STX37581.1"/>
    <property type="molecule type" value="Genomic_DNA"/>
</dbReference>